<evidence type="ECO:0000313" key="3">
    <source>
        <dbReference type="Proteomes" id="UP001254759"/>
    </source>
</evidence>
<name>A0ABU1RQ53_9GAMM</name>
<reference evidence="2 3" key="1">
    <citation type="submission" date="2023-07" db="EMBL/GenBank/DDBJ databases">
        <title>Sorghum-associated microbial communities from plants grown in Nebraska, USA.</title>
        <authorList>
            <person name="Schachtman D."/>
        </authorList>
    </citation>
    <scope>NUCLEOTIDE SEQUENCE [LARGE SCALE GENOMIC DNA]</scope>
    <source>
        <strain evidence="2 3">BE107</strain>
    </source>
</reference>
<organism evidence="2 3">
    <name type="scientific">Pseudoxanthomonas sacheonensis</name>
    <dbReference type="NCBI Taxonomy" id="443615"/>
    <lineage>
        <taxon>Bacteria</taxon>
        <taxon>Pseudomonadati</taxon>
        <taxon>Pseudomonadota</taxon>
        <taxon>Gammaproteobacteria</taxon>
        <taxon>Lysobacterales</taxon>
        <taxon>Lysobacteraceae</taxon>
        <taxon>Pseudoxanthomonas</taxon>
    </lineage>
</organism>
<sequence length="43" mass="4840">MPEGSTGLFELDRGTGTKRVPGGIQTNARYEKSRNRMLPWFAL</sequence>
<evidence type="ECO:0000256" key="1">
    <source>
        <dbReference type="SAM" id="MobiDB-lite"/>
    </source>
</evidence>
<dbReference type="EMBL" id="JAVDTT010000001">
    <property type="protein sequence ID" value="MDR6840717.1"/>
    <property type="molecule type" value="Genomic_DNA"/>
</dbReference>
<feature type="region of interest" description="Disordered" evidence="1">
    <location>
        <begin position="1"/>
        <end position="23"/>
    </location>
</feature>
<comment type="caution">
    <text evidence="2">The sequence shown here is derived from an EMBL/GenBank/DDBJ whole genome shotgun (WGS) entry which is preliminary data.</text>
</comment>
<accession>A0ABU1RQ53</accession>
<gene>
    <name evidence="2" type="ORF">J2W94_000981</name>
</gene>
<dbReference type="Proteomes" id="UP001254759">
    <property type="component" value="Unassembled WGS sequence"/>
</dbReference>
<keyword evidence="3" id="KW-1185">Reference proteome</keyword>
<protein>
    <submittedName>
        <fullName evidence="2">Uncharacterized protein</fullName>
    </submittedName>
</protein>
<evidence type="ECO:0000313" key="2">
    <source>
        <dbReference type="EMBL" id="MDR6840717.1"/>
    </source>
</evidence>
<proteinExistence type="predicted"/>